<accession>A0A1V0SE68</accession>
<dbReference type="SMART" id="SM00248">
    <property type="entry name" value="ANK"/>
    <property type="match status" value="5"/>
</dbReference>
<dbReference type="PANTHER" id="PTHR24198">
    <property type="entry name" value="ANKYRIN REPEAT AND PROTEIN KINASE DOMAIN-CONTAINING PROTEIN"/>
    <property type="match status" value="1"/>
</dbReference>
<dbReference type="SUPFAM" id="SSF57850">
    <property type="entry name" value="RING/U-box"/>
    <property type="match status" value="1"/>
</dbReference>
<sequence length="342" mass="39593">MDKTKLLQYLTCPITNLIFCDPVLAEDGYFYENMAIQNHLNKNNVSPVTKQRMGSELMKAGQIKALADKFLEENQEYKSDQFLFKKPFYLFKNEFLTLLRDKKFESLHEYTGIILNTVVNRNKESLFEVVCIMCSDETIKTIIDHSIDYDTYDVRNLKPLHIACKYASVDVIRHLLSKNVDINSEDSNGETSFGYLVKHKSKLDNLNKFFDEFLSLGCNINKLNKEGLNVAHYVISHGNLELLKTFLQYGLKLEISSLELGGMNLIHHAFKESKSYDLIKYLIDLNQCLDIDVRPGIAAEQLVYQNVNLTKQQKQELVLLYLNKLVYKPIIVDNFMDSIKKQ</sequence>
<feature type="domain" description="U-box" evidence="3">
    <location>
        <begin position="5"/>
        <end position="80"/>
    </location>
</feature>
<dbReference type="GO" id="GO:0004842">
    <property type="term" value="F:ubiquitin-protein transferase activity"/>
    <property type="evidence" value="ECO:0007669"/>
    <property type="project" value="InterPro"/>
</dbReference>
<evidence type="ECO:0000256" key="1">
    <source>
        <dbReference type="ARBA" id="ARBA00022737"/>
    </source>
</evidence>
<name>A0A1V0SE68_9VIRU</name>
<keyword evidence="1" id="KW-0677">Repeat</keyword>
<reference evidence="4" key="1">
    <citation type="journal article" date="2017" name="Science">
        <title>Giant viruses with an expanded complement of translation system components.</title>
        <authorList>
            <person name="Schulz F."/>
            <person name="Yutin N."/>
            <person name="Ivanova N.N."/>
            <person name="Ortega D.R."/>
            <person name="Lee T.K."/>
            <person name="Vierheilig J."/>
            <person name="Daims H."/>
            <person name="Horn M."/>
            <person name="Wagner M."/>
            <person name="Jensen G.J."/>
            <person name="Kyrpides N.C."/>
            <person name="Koonin E.V."/>
            <person name="Woyke T."/>
        </authorList>
    </citation>
    <scope>NUCLEOTIDE SEQUENCE</scope>
    <source>
        <strain evidence="4">ILV1</strain>
    </source>
</reference>
<dbReference type="PROSITE" id="PS50088">
    <property type="entry name" value="ANK_REPEAT"/>
    <property type="match status" value="1"/>
</dbReference>
<evidence type="ECO:0000313" key="4">
    <source>
        <dbReference type="EMBL" id="ARF10017.1"/>
    </source>
</evidence>
<dbReference type="Gene3D" id="1.25.40.20">
    <property type="entry name" value="Ankyrin repeat-containing domain"/>
    <property type="match status" value="1"/>
</dbReference>
<evidence type="ECO:0000256" key="2">
    <source>
        <dbReference type="ARBA" id="ARBA00023043"/>
    </source>
</evidence>
<dbReference type="EMBL" id="KY684092">
    <property type="protein sequence ID" value="ARF10017.1"/>
    <property type="molecule type" value="Genomic_DNA"/>
</dbReference>
<proteinExistence type="predicted"/>
<evidence type="ECO:0000259" key="3">
    <source>
        <dbReference type="PROSITE" id="PS51698"/>
    </source>
</evidence>
<dbReference type="InterPro" id="IPR036770">
    <property type="entry name" value="Ankyrin_rpt-contain_sf"/>
</dbReference>
<dbReference type="PROSITE" id="PS50297">
    <property type="entry name" value="ANK_REP_REGION"/>
    <property type="match status" value="1"/>
</dbReference>
<dbReference type="InterPro" id="IPR013083">
    <property type="entry name" value="Znf_RING/FYVE/PHD"/>
</dbReference>
<dbReference type="Pfam" id="PF04564">
    <property type="entry name" value="U-box"/>
    <property type="match status" value="1"/>
</dbReference>
<gene>
    <name evidence="4" type="ORF">Indivirus_8_7</name>
</gene>
<dbReference type="PANTHER" id="PTHR24198:SF165">
    <property type="entry name" value="ANKYRIN REPEAT-CONTAINING PROTEIN-RELATED"/>
    <property type="match status" value="1"/>
</dbReference>
<dbReference type="CDD" id="cd16655">
    <property type="entry name" value="RING-Ubox_WDSUB1-like"/>
    <property type="match status" value="1"/>
</dbReference>
<keyword evidence="2" id="KW-0040">ANK repeat</keyword>
<dbReference type="SMART" id="SM00504">
    <property type="entry name" value="Ubox"/>
    <property type="match status" value="1"/>
</dbReference>
<dbReference type="InterPro" id="IPR002110">
    <property type="entry name" value="Ankyrin_rpt"/>
</dbReference>
<dbReference type="SUPFAM" id="SSF48403">
    <property type="entry name" value="Ankyrin repeat"/>
    <property type="match status" value="1"/>
</dbReference>
<dbReference type="GO" id="GO:0016567">
    <property type="term" value="P:protein ubiquitination"/>
    <property type="evidence" value="ECO:0007669"/>
    <property type="project" value="InterPro"/>
</dbReference>
<organism evidence="4">
    <name type="scientific">Indivirus ILV1</name>
    <dbReference type="NCBI Taxonomy" id="1977633"/>
    <lineage>
        <taxon>Viruses</taxon>
        <taxon>Varidnaviria</taxon>
        <taxon>Bamfordvirae</taxon>
        <taxon>Nucleocytoviricota</taxon>
        <taxon>Megaviricetes</taxon>
        <taxon>Imitervirales</taxon>
        <taxon>Mimiviridae</taxon>
        <taxon>Klosneuvirinae</taxon>
        <taxon>Indivirus</taxon>
    </lineage>
</organism>
<protein>
    <submittedName>
        <fullName evidence="4">Ankyrin repeat protein</fullName>
    </submittedName>
</protein>
<dbReference type="PROSITE" id="PS51698">
    <property type="entry name" value="U_BOX"/>
    <property type="match status" value="1"/>
</dbReference>
<dbReference type="Gene3D" id="3.30.40.10">
    <property type="entry name" value="Zinc/RING finger domain, C3HC4 (zinc finger)"/>
    <property type="match status" value="1"/>
</dbReference>
<dbReference type="InterPro" id="IPR003613">
    <property type="entry name" value="Ubox_domain"/>
</dbReference>
<dbReference type="Pfam" id="PF12796">
    <property type="entry name" value="Ank_2"/>
    <property type="match status" value="2"/>
</dbReference>